<reference evidence="9" key="2">
    <citation type="journal article" date="2012" name="PLoS ONE">
        <title>A Deeply Branching Thermophilic Bacterium with an Ancient Acetyl-CoA Pathway Dominates a Subsurface Ecosystem.</title>
        <authorList>
            <person name="Takami H."/>
            <person name="Noguchi H."/>
            <person name="Takaki Y."/>
            <person name="Uchiyama I."/>
            <person name="Toyoda A."/>
            <person name="Nishi S."/>
            <person name="Chee G.-J."/>
            <person name="Arai W."/>
            <person name="Nunoura T."/>
            <person name="Itoh T."/>
            <person name="Hattori M."/>
            <person name="Takai K."/>
        </authorList>
    </citation>
    <scope>NUCLEOTIDE SEQUENCE</scope>
</reference>
<evidence type="ECO:0000256" key="4">
    <source>
        <dbReference type="ARBA" id="ARBA00022884"/>
    </source>
</evidence>
<keyword evidence="6 8" id="KW-0687">Ribonucleoprotein</keyword>
<proteinExistence type="inferred from homology"/>
<dbReference type="GO" id="GO:0046872">
    <property type="term" value="F:metal ion binding"/>
    <property type="evidence" value="ECO:0007669"/>
    <property type="project" value="UniProtKB-KW"/>
</dbReference>
<comment type="cofactor">
    <cofactor evidence="8">
        <name>Zn(2+)</name>
        <dbReference type="ChEBI" id="CHEBI:29105"/>
    </cofactor>
    <text evidence="8">Binds 1 zinc ion per subunit.</text>
</comment>
<evidence type="ECO:0000313" key="9">
    <source>
        <dbReference type="EMBL" id="BAL52779.1"/>
    </source>
</evidence>
<feature type="binding site" evidence="8">
    <location>
        <position position="87"/>
    </location>
    <ligand>
        <name>Zn(2+)</name>
        <dbReference type="ChEBI" id="CHEBI:29105"/>
    </ligand>
</feature>
<dbReference type="PANTHER" id="PTHR33280:SF1">
    <property type="entry name" value="LARGE RIBOSOMAL SUBUNIT PROTEIN BL31C"/>
    <property type="match status" value="1"/>
</dbReference>
<keyword evidence="8" id="KW-0862">Zinc</keyword>
<comment type="subunit">
    <text evidence="2 8">Part of the 50S ribosomal subunit.</text>
</comment>
<dbReference type="GO" id="GO:0005840">
    <property type="term" value="C:ribosome"/>
    <property type="evidence" value="ECO:0007669"/>
    <property type="project" value="UniProtKB-KW"/>
</dbReference>
<dbReference type="PANTHER" id="PTHR33280">
    <property type="entry name" value="50S RIBOSOMAL PROTEIN L31, CHLOROPLASTIC"/>
    <property type="match status" value="1"/>
</dbReference>
<dbReference type="NCBIfam" id="NF001809">
    <property type="entry name" value="PRK00528.1"/>
    <property type="match status" value="1"/>
</dbReference>
<comment type="similarity">
    <text evidence="1 8">Belongs to the bacterial ribosomal protein bL31 family. Type A subfamily.</text>
</comment>
<dbReference type="InterPro" id="IPR027491">
    <property type="entry name" value="Ribosomal_bL31_A"/>
</dbReference>
<feature type="binding site" evidence="8">
    <location>
        <position position="107"/>
    </location>
    <ligand>
        <name>Zn(2+)</name>
        <dbReference type="ChEBI" id="CHEBI:29105"/>
    </ligand>
</feature>
<reference evidence="9" key="1">
    <citation type="journal article" date="2005" name="Environ. Microbiol.">
        <title>Genetic and functional properties of uncultivated thermophilic crenarchaeotes from a subsurface gold mine as revealed by analysis of genome fragments.</title>
        <authorList>
            <person name="Nunoura T."/>
            <person name="Hirayama H."/>
            <person name="Takami H."/>
            <person name="Oida H."/>
            <person name="Nishi S."/>
            <person name="Shimamura S."/>
            <person name="Suzuki Y."/>
            <person name="Inagaki F."/>
            <person name="Takai K."/>
            <person name="Nealson K.H."/>
            <person name="Horikoshi K."/>
        </authorList>
    </citation>
    <scope>NUCLEOTIDE SEQUENCE</scope>
</reference>
<dbReference type="PROSITE" id="PS01143">
    <property type="entry name" value="RIBOSOMAL_L31"/>
    <property type="match status" value="1"/>
</dbReference>
<accession>H5S9E3</accession>
<name>H5S9E3_9BACT</name>
<gene>
    <name evidence="8" type="primary">rpmE</name>
    <name evidence="9" type="ORF">HGMM_F03C01C20</name>
</gene>
<evidence type="ECO:0000256" key="1">
    <source>
        <dbReference type="ARBA" id="ARBA00009296"/>
    </source>
</evidence>
<dbReference type="NCBIfam" id="TIGR00105">
    <property type="entry name" value="L31"/>
    <property type="match status" value="1"/>
</dbReference>
<dbReference type="PRINTS" id="PR01249">
    <property type="entry name" value="RIBOSOMALL31"/>
</dbReference>
<keyword evidence="5 8" id="KW-0689">Ribosomal protein</keyword>
<evidence type="ECO:0000256" key="3">
    <source>
        <dbReference type="ARBA" id="ARBA00022730"/>
    </source>
</evidence>
<evidence type="ECO:0000256" key="6">
    <source>
        <dbReference type="ARBA" id="ARBA00023274"/>
    </source>
</evidence>
<dbReference type="HAMAP" id="MF_00501">
    <property type="entry name" value="Ribosomal_bL31_1"/>
    <property type="match status" value="1"/>
</dbReference>
<keyword evidence="3 8" id="KW-0699">rRNA-binding</keyword>
<dbReference type="EMBL" id="AP011639">
    <property type="protein sequence ID" value="BAL52779.1"/>
    <property type="molecule type" value="Genomic_DNA"/>
</dbReference>
<protein>
    <recommendedName>
        <fullName evidence="7 8">Large ribosomal subunit protein bL31</fullName>
    </recommendedName>
</protein>
<dbReference type="InterPro" id="IPR002150">
    <property type="entry name" value="Ribosomal_bL31"/>
</dbReference>
<evidence type="ECO:0000256" key="5">
    <source>
        <dbReference type="ARBA" id="ARBA00022980"/>
    </source>
</evidence>
<dbReference type="Pfam" id="PF01197">
    <property type="entry name" value="Ribosomal_L31"/>
    <property type="match status" value="1"/>
</dbReference>
<dbReference type="AlphaFoldDB" id="H5S9E3"/>
<sequence>MAPVGEQSAMLSLLCGGSGRTDLPSLRSEAQNSRSVVSPHEVKMTEWEDAFLTIWAHAVYLFVSCTKGGRAVKKGIHPEYVEAIVTCACGETWRTRSTKREIHLEVCSACHPFFTGKQKYVDSAGRVERFQRKYGQRSAGENKG</sequence>
<dbReference type="GO" id="GO:0019843">
    <property type="term" value="F:rRNA binding"/>
    <property type="evidence" value="ECO:0007669"/>
    <property type="project" value="UniProtKB-KW"/>
</dbReference>
<organism evidence="9">
    <name type="scientific">uncultured Acidobacteriota bacterium</name>
    <dbReference type="NCBI Taxonomy" id="171953"/>
    <lineage>
        <taxon>Bacteria</taxon>
        <taxon>Pseudomonadati</taxon>
        <taxon>Acidobacteriota</taxon>
        <taxon>environmental samples</taxon>
    </lineage>
</organism>
<dbReference type="GO" id="GO:0006412">
    <property type="term" value="P:translation"/>
    <property type="evidence" value="ECO:0007669"/>
    <property type="project" value="UniProtKB-UniRule"/>
</dbReference>
<dbReference type="GO" id="GO:1990904">
    <property type="term" value="C:ribonucleoprotein complex"/>
    <property type="evidence" value="ECO:0007669"/>
    <property type="project" value="UniProtKB-KW"/>
</dbReference>
<comment type="function">
    <text evidence="8">Binds the 23S rRNA.</text>
</comment>
<dbReference type="InterPro" id="IPR042105">
    <property type="entry name" value="Ribosomal_bL31_sf"/>
</dbReference>
<evidence type="ECO:0000256" key="7">
    <source>
        <dbReference type="ARBA" id="ARBA00035687"/>
    </source>
</evidence>
<dbReference type="NCBIfam" id="NF000612">
    <property type="entry name" value="PRK00019.1"/>
    <property type="match status" value="1"/>
</dbReference>
<keyword evidence="4 8" id="KW-0694">RNA-binding</keyword>
<dbReference type="SUPFAM" id="SSF143800">
    <property type="entry name" value="L28p-like"/>
    <property type="match status" value="1"/>
</dbReference>
<dbReference type="InterPro" id="IPR034704">
    <property type="entry name" value="Ribosomal_bL28/bL31-like_sf"/>
</dbReference>
<dbReference type="GO" id="GO:0003735">
    <property type="term" value="F:structural constituent of ribosome"/>
    <property type="evidence" value="ECO:0007669"/>
    <property type="project" value="InterPro"/>
</dbReference>
<feature type="binding site" evidence="8">
    <location>
        <position position="110"/>
    </location>
    <ligand>
        <name>Zn(2+)</name>
        <dbReference type="ChEBI" id="CHEBI:29105"/>
    </ligand>
</feature>
<keyword evidence="8" id="KW-0479">Metal-binding</keyword>
<feature type="binding site" evidence="8">
    <location>
        <position position="89"/>
    </location>
    <ligand>
        <name>Zn(2+)</name>
        <dbReference type="ChEBI" id="CHEBI:29105"/>
    </ligand>
</feature>
<dbReference type="Gene3D" id="4.10.830.30">
    <property type="entry name" value="Ribosomal protein L31"/>
    <property type="match status" value="1"/>
</dbReference>
<evidence type="ECO:0000256" key="8">
    <source>
        <dbReference type="HAMAP-Rule" id="MF_00501"/>
    </source>
</evidence>
<evidence type="ECO:0000256" key="2">
    <source>
        <dbReference type="ARBA" id="ARBA00011838"/>
    </source>
</evidence>